<keyword evidence="4 6" id="KW-1133">Transmembrane helix</keyword>
<keyword evidence="5 6" id="KW-0472">Membrane</keyword>
<dbReference type="Pfam" id="PF00753">
    <property type="entry name" value="Lactamase_B"/>
    <property type="match status" value="1"/>
</dbReference>
<dbReference type="EMBL" id="AP018005">
    <property type="protein sequence ID" value="BBB15683.1"/>
    <property type="molecule type" value="Genomic_DNA"/>
</dbReference>
<evidence type="ECO:0000256" key="1">
    <source>
        <dbReference type="ARBA" id="ARBA00004651"/>
    </source>
</evidence>
<feature type="transmembrane region" description="Helical" evidence="6">
    <location>
        <begin position="335"/>
        <end position="368"/>
    </location>
</feature>
<comment type="subcellular location">
    <subcellularLocation>
        <location evidence="1">Cell membrane</location>
        <topology evidence="1">Multi-pass membrane protein</topology>
    </subcellularLocation>
</comment>
<feature type="transmembrane region" description="Helical" evidence="6">
    <location>
        <begin position="380"/>
        <end position="399"/>
    </location>
</feature>
<dbReference type="GO" id="GO:0030420">
    <property type="term" value="P:establishment of competence for transformation"/>
    <property type="evidence" value="ECO:0007669"/>
    <property type="project" value="InterPro"/>
</dbReference>
<dbReference type="PANTHER" id="PTHR30619:SF1">
    <property type="entry name" value="RECOMBINATION PROTEIN 2"/>
    <property type="match status" value="1"/>
</dbReference>
<keyword evidence="9" id="KW-1185">Reference proteome</keyword>
<feature type="transmembrane region" description="Helical" evidence="6">
    <location>
        <begin position="471"/>
        <end position="490"/>
    </location>
</feature>
<evidence type="ECO:0000256" key="5">
    <source>
        <dbReference type="ARBA" id="ARBA00023136"/>
    </source>
</evidence>
<dbReference type="Proteomes" id="UP000282483">
    <property type="component" value="Chromosome"/>
</dbReference>
<dbReference type="SUPFAM" id="SSF56281">
    <property type="entry name" value="Metallo-hydrolase/oxidoreductase"/>
    <property type="match status" value="1"/>
</dbReference>
<dbReference type="InterPro" id="IPR001279">
    <property type="entry name" value="Metallo-B-lactamas"/>
</dbReference>
<proteinExistence type="predicted"/>
<name>A0A2Z5UXA9_9COXI</name>
<dbReference type="InterPro" id="IPR052159">
    <property type="entry name" value="Competence_DNA_uptake"/>
</dbReference>
<dbReference type="PANTHER" id="PTHR30619">
    <property type="entry name" value="DNA INTERNALIZATION/COMPETENCE PROTEIN COMEC/REC2"/>
    <property type="match status" value="1"/>
</dbReference>
<evidence type="ECO:0000256" key="4">
    <source>
        <dbReference type="ARBA" id="ARBA00022989"/>
    </source>
</evidence>
<feature type="transmembrane region" description="Helical" evidence="6">
    <location>
        <begin position="44"/>
        <end position="66"/>
    </location>
</feature>
<keyword evidence="3 6" id="KW-0812">Transmembrane</keyword>
<dbReference type="InterPro" id="IPR025405">
    <property type="entry name" value="DUF4131"/>
</dbReference>
<keyword evidence="2" id="KW-1003">Cell membrane</keyword>
<feature type="transmembrane region" description="Helical" evidence="6">
    <location>
        <begin position="278"/>
        <end position="300"/>
    </location>
</feature>
<dbReference type="InterPro" id="IPR036866">
    <property type="entry name" value="RibonucZ/Hydroxyglut_hydro"/>
</dbReference>
<feature type="transmembrane region" description="Helical" evidence="6">
    <location>
        <begin position="247"/>
        <end position="266"/>
    </location>
</feature>
<dbReference type="InterPro" id="IPR004477">
    <property type="entry name" value="ComEC_N"/>
</dbReference>
<evidence type="ECO:0000259" key="7">
    <source>
        <dbReference type="SMART" id="SM00849"/>
    </source>
</evidence>
<evidence type="ECO:0000256" key="2">
    <source>
        <dbReference type="ARBA" id="ARBA00022475"/>
    </source>
</evidence>
<gene>
    <name evidence="8" type="ORF">RVIR1_12240</name>
</gene>
<dbReference type="Gene3D" id="3.60.15.10">
    <property type="entry name" value="Ribonuclease Z/Hydroxyacylglutathione hydrolase-like"/>
    <property type="match status" value="1"/>
</dbReference>
<accession>A0A2Z5UXA9</accession>
<evidence type="ECO:0000313" key="9">
    <source>
        <dbReference type="Proteomes" id="UP000282483"/>
    </source>
</evidence>
<dbReference type="Pfam" id="PF13567">
    <property type="entry name" value="DUF4131"/>
    <property type="match status" value="1"/>
</dbReference>
<dbReference type="GO" id="GO:0005886">
    <property type="term" value="C:plasma membrane"/>
    <property type="evidence" value="ECO:0007669"/>
    <property type="project" value="UniProtKB-SubCell"/>
</dbReference>
<dbReference type="NCBIfam" id="TIGR00360">
    <property type="entry name" value="ComEC_N-term"/>
    <property type="match status" value="1"/>
</dbReference>
<dbReference type="NCBIfam" id="TIGR00361">
    <property type="entry name" value="ComEC_Rec2"/>
    <property type="match status" value="1"/>
</dbReference>
<dbReference type="InterPro" id="IPR035681">
    <property type="entry name" value="ComA-like_MBL"/>
</dbReference>
<evidence type="ECO:0000256" key="6">
    <source>
        <dbReference type="SAM" id="Phobius"/>
    </source>
</evidence>
<feature type="transmembrane region" description="Helical" evidence="6">
    <location>
        <begin position="411"/>
        <end position="435"/>
    </location>
</feature>
<feature type="domain" description="Metallo-beta-lactamase" evidence="7">
    <location>
        <begin position="529"/>
        <end position="714"/>
    </location>
</feature>
<dbReference type="SMART" id="SM00849">
    <property type="entry name" value="Lactamase_B"/>
    <property type="match status" value="1"/>
</dbReference>
<dbReference type="KEGG" id="rvi:RVIR1_12240"/>
<dbReference type="AlphaFoldDB" id="A0A2Z5UXA9"/>
<sequence length="771" mass="87278">MTRWTLGFLIAVIGITHLSSLPSLQRVGCIVAISSFLLIFFRRRIVFLFPLLIAFLVGLLWVLIVAQHRMQHYLPSALEGKTLLVTGTIISIPEYHVHQLRFDFLIQEIATKFPINYPLRVRLSGYRYSHSYHPPQLKKGEVWQFAIRLKRPRAFWNPGSFDYQAALFQQNIQATGYILDKFHPRLIQSARFYYGIDHLREKLTRNIKKSLNDYPLLGLISALTTGVRYDITDAQWNVMRGTGTNHLFAISGLHLAFIAGIIYFITRFVYCRIPYATLFMPASQVAAGLTGVFAVFYSILAGFALPIQRALLMLLVFLAANLSRRNLPSGYAFNYALLIILVCSPFSVLSASFWLSFMAVAFIFYAALGRVQSTKGWRSWVRTQYSVGIGLIPLSALFFQQISWLSFIANAIAIPSVGFIILPMALLGGFLTLLIPSWGNNLLILAERLLECLWQLLTYFSTLEWTQSTTFIVTPWILTASLLGVLLLLAPKGFPGRFLSVVYLLPLFYWRPEGPKQGEIWLNLLDVGQGLATVVQTQHHILVYDTGPNRSFDAGRAVLIPFLQNSGIHQLDMLMVSHGDNDHIGGARSLLKQMPVAQIISSVPQKFLPERAKFCEENTRWQWDQVDFAVLYPSANTAYLGNNSSCVLKISNTKNSILLTGDIEKETEDYLVHHASDQLSSTILVVPHHGSKTSSSIEFLNKVKPKIALFATGYRNQFKFPHDIVLQRYQRLGSITYDTALDGMVMLKLNPNSNVIPIESYHQKDQHFWQN</sequence>
<dbReference type="InterPro" id="IPR004797">
    <property type="entry name" value="Competence_ComEC/Rec2"/>
</dbReference>
<evidence type="ECO:0000256" key="3">
    <source>
        <dbReference type="ARBA" id="ARBA00022692"/>
    </source>
</evidence>
<dbReference type="RefSeq" id="WP_126323228.1">
    <property type="nucleotide sequence ID" value="NZ_AP018005.1"/>
</dbReference>
<dbReference type="Pfam" id="PF03772">
    <property type="entry name" value="Competence"/>
    <property type="match status" value="1"/>
</dbReference>
<dbReference type="OrthoDB" id="9761531at2"/>
<organism evidence="8 9">
    <name type="scientific">Candidatus Rickettsiella viridis</name>
    <dbReference type="NCBI Taxonomy" id="676208"/>
    <lineage>
        <taxon>Bacteria</taxon>
        <taxon>Pseudomonadati</taxon>
        <taxon>Pseudomonadota</taxon>
        <taxon>Gammaproteobacteria</taxon>
        <taxon>Legionellales</taxon>
        <taxon>Coxiellaceae</taxon>
        <taxon>Rickettsiella</taxon>
    </lineage>
</organism>
<dbReference type="CDD" id="cd07731">
    <property type="entry name" value="ComA-like_MBL-fold"/>
    <property type="match status" value="1"/>
</dbReference>
<reference evidence="8 9" key="1">
    <citation type="submission" date="2017-03" db="EMBL/GenBank/DDBJ databases">
        <title>The genome sequence of Candidatus Rickettsiella viridis.</title>
        <authorList>
            <person name="Nikoh N."/>
            <person name="Tsuchida T."/>
            <person name="Yamaguchi K."/>
            <person name="Maeda T."/>
            <person name="Shigenobu S."/>
            <person name="Fukatsu T."/>
        </authorList>
    </citation>
    <scope>NUCLEOTIDE SEQUENCE [LARGE SCALE GENOMIC DNA]</scope>
    <source>
        <strain evidence="8 9">Ap-RA04</strain>
    </source>
</reference>
<evidence type="ECO:0000313" key="8">
    <source>
        <dbReference type="EMBL" id="BBB15683.1"/>
    </source>
</evidence>
<protein>
    <submittedName>
        <fullName evidence="8">DNA internalization-related competence protein ComEC/Rec2</fullName>
    </submittedName>
</protein>